<evidence type="ECO:0000313" key="2">
    <source>
        <dbReference type="Proteomes" id="UP001056120"/>
    </source>
</evidence>
<name>A0ACB9JVB1_9ASTR</name>
<keyword evidence="2" id="KW-1185">Reference proteome</keyword>
<protein>
    <submittedName>
        <fullName evidence="1">Uncharacterized protein</fullName>
    </submittedName>
</protein>
<accession>A0ACB9JVB1</accession>
<dbReference type="EMBL" id="CM042019">
    <property type="protein sequence ID" value="KAI3823910.1"/>
    <property type="molecule type" value="Genomic_DNA"/>
</dbReference>
<sequence>MALSRLLRRSGGALLYLHSPTLFFPLFTQRPKLGFPPSPVVVALSTVAPVFLRSRWCGGGSAVVAVSTGTGCAFGCLQRGT</sequence>
<proteinExistence type="predicted"/>
<evidence type="ECO:0000313" key="1">
    <source>
        <dbReference type="EMBL" id="KAI3823910.1"/>
    </source>
</evidence>
<comment type="caution">
    <text evidence="1">The sequence shown here is derived from an EMBL/GenBank/DDBJ whole genome shotgun (WGS) entry which is preliminary data.</text>
</comment>
<gene>
    <name evidence="1" type="ORF">L1987_05355</name>
</gene>
<reference evidence="2" key="1">
    <citation type="journal article" date="2022" name="Mol. Ecol. Resour.">
        <title>The genomes of chicory, endive, great burdock and yacon provide insights into Asteraceae palaeo-polyploidization history and plant inulin production.</title>
        <authorList>
            <person name="Fan W."/>
            <person name="Wang S."/>
            <person name="Wang H."/>
            <person name="Wang A."/>
            <person name="Jiang F."/>
            <person name="Liu H."/>
            <person name="Zhao H."/>
            <person name="Xu D."/>
            <person name="Zhang Y."/>
        </authorList>
    </citation>
    <scope>NUCLEOTIDE SEQUENCE [LARGE SCALE GENOMIC DNA]</scope>
    <source>
        <strain evidence="2">cv. Yunnan</strain>
    </source>
</reference>
<organism evidence="1 2">
    <name type="scientific">Smallanthus sonchifolius</name>
    <dbReference type="NCBI Taxonomy" id="185202"/>
    <lineage>
        <taxon>Eukaryota</taxon>
        <taxon>Viridiplantae</taxon>
        <taxon>Streptophyta</taxon>
        <taxon>Embryophyta</taxon>
        <taxon>Tracheophyta</taxon>
        <taxon>Spermatophyta</taxon>
        <taxon>Magnoliopsida</taxon>
        <taxon>eudicotyledons</taxon>
        <taxon>Gunneridae</taxon>
        <taxon>Pentapetalae</taxon>
        <taxon>asterids</taxon>
        <taxon>campanulids</taxon>
        <taxon>Asterales</taxon>
        <taxon>Asteraceae</taxon>
        <taxon>Asteroideae</taxon>
        <taxon>Heliantheae alliance</taxon>
        <taxon>Millerieae</taxon>
        <taxon>Smallanthus</taxon>
    </lineage>
</organism>
<reference evidence="1 2" key="2">
    <citation type="journal article" date="2022" name="Mol. Ecol. Resour.">
        <title>The genomes of chicory, endive, great burdock and yacon provide insights into Asteraceae paleo-polyploidization history and plant inulin production.</title>
        <authorList>
            <person name="Fan W."/>
            <person name="Wang S."/>
            <person name="Wang H."/>
            <person name="Wang A."/>
            <person name="Jiang F."/>
            <person name="Liu H."/>
            <person name="Zhao H."/>
            <person name="Xu D."/>
            <person name="Zhang Y."/>
        </authorList>
    </citation>
    <scope>NUCLEOTIDE SEQUENCE [LARGE SCALE GENOMIC DNA]</scope>
    <source>
        <strain evidence="2">cv. Yunnan</strain>
        <tissue evidence="1">Leaves</tissue>
    </source>
</reference>
<dbReference type="Proteomes" id="UP001056120">
    <property type="component" value="Linkage Group LG02"/>
</dbReference>